<proteinExistence type="inferred from homology"/>
<keyword evidence="10" id="KW-1133">Transmembrane helix</keyword>
<keyword evidence="4" id="KW-0547">Nucleotide-binding</keyword>
<keyword evidence="9" id="KW-0175">Coiled coil</keyword>
<dbReference type="PANTHER" id="PTHR32309:SF13">
    <property type="entry name" value="FERRIC ENTEROBACTIN TRANSPORT PROTEIN FEPE"/>
    <property type="match status" value="1"/>
</dbReference>
<gene>
    <name evidence="12" type="ORF">SAMN04488557_1962</name>
</gene>
<dbReference type="GO" id="GO:0004713">
    <property type="term" value="F:protein tyrosine kinase activity"/>
    <property type="evidence" value="ECO:0007669"/>
    <property type="project" value="TreeGrafter"/>
</dbReference>
<keyword evidence="6" id="KW-0067">ATP-binding</keyword>
<dbReference type="Pfam" id="PF13614">
    <property type="entry name" value="AAA_31"/>
    <property type="match status" value="1"/>
</dbReference>
<reference evidence="13" key="1">
    <citation type="submission" date="2016-10" db="EMBL/GenBank/DDBJ databases">
        <authorList>
            <person name="Varghese N."/>
            <person name="Submissions S."/>
        </authorList>
    </citation>
    <scope>NUCLEOTIDE SEQUENCE [LARGE SCALE GENOMIC DNA]</scope>
    <source>
        <strain evidence="13">DSM 1565</strain>
    </source>
</reference>
<keyword evidence="3" id="KW-0808">Transferase</keyword>
<dbReference type="InterPro" id="IPR050445">
    <property type="entry name" value="Bact_polysacc_biosynth/exp"/>
</dbReference>
<dbReference type="SUPFAM" id="SSF52540">
    <property type="entry name" value="P-loop containing nucleoside triphosphate hydrolases"/>
    <property type="match status" value="1"/>
</dbReference>
<keyword evidence="5" id="KW-0418">Kinase</keyword>
<name>A0A1I7NFE9_9HYPH</name>
<comment type="catalytic activity">
    <reaction evidence="8">
        <text>L-tyrosyl-[protein] + ATP = O-phospho-L-tyrosyl-[protein] + ADP + H(+)</text>
        <dbReference type="Rhea" id="RHEA:10596"/>
        <dbReference type="Rhea" id="RHEA-COMP:10136"/>
        <dbReference type="Rhea" id="RHEA-COMP:20101"/>
        <dbReference type="ChEBI" id="CHEBI:15378"/>
        <dbReference type="ChEBI" id="CHEBI:30616"/>
        <dbReference type="ChEBI" id="CHEBI:46858"/>
        <dbReference type="ChEBI" id="CHEBI:61978"/>
        <dbReference type="ChEBI" id="CHEBI:456216"/>
        <dbReference type="EC" id="2.7.10.2"/>
    </reaction>
</comment>
<feature type="transmembrane region" description="Helical" evidence="10">
    <location>
        <begin position="50"/>
        <end position="71"/>
    </location>
</feature>
<evidence type="ECO:0000256" key="8">
    <source>
        <dbReference type="ARBA" id="ARBA00051245"/>
    </source>
</evidence>
<dbReference type="EC" id="2.7.10.2" evidence="2"/>
<feature type="coiled-coil region" evidence="9">
    <location>
        <begin position="294"/>
        <end position="342"/>
    </location>
</feature>
<evidence type="ECO:0000256" key="7">
    <source>
        <dbReference type="ARBA" id="ARBA00023137"/>
    </source>
</evidence>
<dbReference type="InterPro" id="IPR005702">
    <property type="entry name" value="Wzc-like_C"/>
</dbReference>
<comment type="similarity">
    <text evidence="1">Belongs to the CpsD/CapB family.</text>
</comment>
<accession>A0A1I7NFE9</accession>
<organism evidence="12 13">
    <name type="scientific">Hyphomicrobium facile</name>
    <dbReference type="NCBI Taxonomy" id="51670"/>
    <lineage>
        <taxon>Bacteria</taxon>
        <taxon>Pseudomonadati</taxon>
        <taxon>Pseudomonadota</taxon>
        <taxon>Alphaproteobacteria</taxon>
        <taxon>Hyphomicrobiales</taxon>
        <taxon>Hyphomicrobiaceae</taxon>
        <taxon>Hyphomicrobium</taxon>
    </lineage>
</organism>
<dbReference type="InterPro" id="IPR027417">
    <property type="entry name" value="P-loop_NTPase"/>
</dbReference>
<dbReference type="STRING" id="51670.SAMN04488557_1962"/>
<dbReference type="GO" id="GO:0005886">
    <property type="term" value="C:plasma membrane"/>
    <property type="evidence" value="ECO:0007669"/>
    <property type="project" value="TreeGrafter"/>
</dbReference>
<feature type="domain" description="AAA" evidence="11">
    <location>
        <begin position="531"/>
        <end position="661"/>
    </location>
</feature>
<keyword evidence="13" id="KW-1185">Reference proteome</keyword>
<evidence type="ECO:0000256" key="1">
    <source>
        <dbReference type="ARBA" id="ARBA00007316"/>
    </source>
</evidence>
<evidence type="ECO:0000256" key="3">
    <source>
        <dbReference type="ARBA" id="ARBA00022679"/>
    </source>
</evidence>
<keyword evidence="7" id="KW-0829">Tyrosine-protein kinase</keyword>
<evidence type="ECO:0000256" key="2">
    <source>
        <dbReference type="ARBA" id="ARBA00011903"/>
    </source>
</evidence>
<dbReference type="Proteomes" id="UP000199423">
    <property type="component" value="Unassembled WGS sequence"/>
</dbReference>
<sequence>MPRVNSLGFQGRPDIMLATDDNFSIPMESHKSSIGPFGLSDIRWILRRGWLFPIAGALIGLMLALTFVAFMPQLYTSTARILVDRSVNRFLQSTKILDQPTLDDVDMAGQFYVLSSDSIIIPVIRSLNLTRDPEFVGRSALRAAAGEADENPCATSFGGPCISYAIGEAKNFFKRLIGWRTASPLDPETLLERTAAETFLRRLRIERGDVNNVISISFSSEDPTKAAKIANAIATTYIEQSGERKVASNKLVNQFLEDRLLETKQQSINADRALQEFKAANNLTGVATVDNPLISRLRSEYVDLERKANDIAEAVGPDHMAVAKLRKQMDALNAAIRAETERVSGTEELSIVDPRAEYHNIEEDLAPAAPSEELRARLQKLDSAAQAKYRDLDFTAHTLRVLYHTDLRKFDELNQTRPDTEDAHIITKGAPPLRKDSNKSMLVLGGGIVFGFLSGIGLVIGREWAAGVYRTPEQVTRDTGAYCVILPTVDMRKRGRLDDYVLDAPYSRYTEAIRKVRASMRAYPSPNADKVIGVVSSVANEGKTTVAHNFASLLSAYSKCKTLIIDCDLHRRNLTAELAPDARQGLLEALDDPSQLEKYISKRERSGVDVLPCALSERNPNVAELLGSAQMQKLIAVARENYDFIIIEIAPIVSVVDIKMIEHLVDKFIFVIEWGKTKRSLVEEALSEADVIRDRISCMILNKADPATLRTIESYKGRRIAEYFVE</sequence>
<evidence type="ECO:0000256" key="5">
    <source>
        <dbReference type="ARBA" id="ARBA00022777"/>
    </source>
</evidence>
<dbReference type="CDD" id="cd05387">
    <property type="entry name" value="BY-kinase"/>
    <property type="match status" value="1"/>
</dbReference>
<dbReference type="Gene3D" id="3.40.50.300">
    <property type="entry name" value="P-loop containing nucleotide triphosphate hydrolases"/>
    <property type="match status" value="1"/>
</dbReference>
<evidence type="ECO:0000313" key="13">
    <source>
        <dbReference type="Proteomes" id="UP000199423"/>
    </source>
</evidence>
<dbReference type="AlphaFoldDB" id="A0A1I7NFE9"/>
<keyword evidence="10" id="KW-0472">Membrane</keyword>
<keyword evidence="10" id="KW-0812">Transmembrane</keyword>
<dbReference type="PANTHER" id="PTHR32309">
    <property type="entry name" value="TYROSINE-PROTEIN KINASE"/>
    <property type="match status" value="1"/>
</dbReference>
<evidence type="ECO:0000256" key="9">
    <source>
        <dbReference type="SAM" id="Coils"/>
    </source>
</evidence>
<dbReference type="EMBL" id="FPCH01000002">
    <property type="protein sequence ID" value="SFV33391.1"/>
    <property type="molecule type" value="Genomic_DNA"/>
</dbReference>
<dbReference type="InterPro" id="IPR025669">
    <property type="entry name" value="AAA_dom"/>
</dbReference>
<protein>
    <recommendedName>
        <fullName evidence="2">non-specific protein-tyrosine kinase</fullName>
        <ecNumber evidence="2">2.7.10.2</ecNumber>
    </recommendedName>
</protein>
<evidence type="ECO:0000256" key="4">
    <source>
        <dbReference type="ARBA" id="ARBA00022741"/>
    </source>
</evidence>
<evidence type="ECO:0000313" key="12">
    <source>
        <dbReference type="EMBL" id="SFV33391.1"/>
    </source>
</evidence>
<evidence type="ECO:0000256" key="10">
    <source>
        <dbReference type="SAM" id="Phobius"/>
    </source>
</evidence>
<dbReference type="OrthoDB" id="230260at2"/>
<evidence type="ECO:0000256" key="6">
    <source>
        <dbReference type="ARBA" id="ARBA00022840"/>
    </source>
</evidence>
<evidence type="ECO:0000259" key="11">
    <source>
        <dbReference type="Pfam" id="PF13614"/>
    </source>
</evidence>